<reference evidence="2" key="1">
    <citation type="journal article" date="2023" name="Nat. Microbiol.">
        <title>Babesia duncani multi-omics identifies virulence factors and drug targets.</title>
        <authorList>
            <person name="Singh P."/>
            <person name="Lonardi S."/>
            <person name="Liang Q."/>
            <person name="Vydyam P."/>
            <person name="Khabirova E."/>
            <person name="Fang T."/>
            <person name="Gihaz S."/>
            <person name="Thekkiniath J."/>
            <person name="Munshi M."/>
            <person name="Abel S."/>
            <person name="Ciampossin L."/>
            <person name="Batugedara G."/>
            <person name="Gupta M."/>
            <person name="Lu X.M."/>
            <person name="Lenz T."/>
            <person name="Chakravarty S."/>
            <person name="Cornillot E."/>
            <person name="Hu Y."/>
            <person name="Ma W."/>
            <person name="Gonzalez L.M."/>
            <person name="Sanchez S."/>
            <person name="Estrada K."/>
            <person name="Sanchez-Flores A."/>
            <person name="Montero E."/>
            <person name="Harb O.S."/>
            <person name="Le Roch K.G."/>
            <person name="Mamoun C.B."/>
        </authorList>
    </citation>
    <scope>NUCLEOTIDE SEQUENCE</scope>
    <source>
        <strain evidence="2">WA1</strain>
    </source>
</reference>
<keyword evidence="1" id="KW-0732">Signal</keyword>
<evidence type="ECO:0000313" key="2">
    <source>
        <dbReference type="EMBL" id="KAK2197300.1"/>
    </source>
</evidence>
<dbReference type="GeneID" id="94334597"/>
<accession>A0AAD9PLY0</accession>
<dbReference type="AlphaFoldDB" id="A0AAD9PLY0"/>
<gene>
    <name evidence="2" type="ORF">BdWA1_000299</name>
</gene>
<dbReference type="KEGG" id="bdw:94334597"/>
<sequence>MKSITQLFFILMLTIPFSQCMDREDNDDRRYFLRDAFNVMMPTYIYDIGSDLGPDAIGNEQAFEGDASNAYYDALSLPHLNPNLEMQQNDDEYSAVSLYHMLELQLPQELEMMQPMDPMQATEGFDPTQQIQEAQPMDPMQATEGFDPTQQIQEAQPMDPMQATEGFDPTQQIQEAQPMDPMQATEGFDPTQQIQEAQPMDPMQATGGFDPTQQIQEVQPMDPIPPSSNGNDHDTQVGEIKVVSDYNTIEVSRPEGISDDCWNIMMHILSQLAHKDTMLNEAIMRHNYLSKQLQISCSNYMKQDDTLMLQFVTNRRFLKSDRPQKMNAMCWGIIKIVFVEQIKTKRGDILNQVRVARGQ</sequence>
<name>A0AAD9PLY0_9APIC</name>
<feature type="signal peptide" evidence="1">
    <location>
        <begin position="1"/>
        <end position="20"/>
    </location>
</feature>
<evidence type="ECO:0000256" key="1">
    <source>
        <dbReference type="SAM" id="SignalP"/>
    </source>
</evidence>
<protein>
    <submittedName>
        <fullName evidence="2">Uncharacterized protein</fullName>
    </submittedName>
</protein>
<feature type="chain" id="PRO_5042294850" evidence="1">
    <location>
        <begin position="21"/>
        <end position="359"/>
    </location>
</feature>
<evidence type="ECO:0000313" key="3">
    <source>
        <dbReference type="Proteomes" id="UP001214638"/>
    </source>
</evidence>
<dbReference type="Proteomes" id="UP001214638">
    <property type="component" value="Unassembled WGS sequence"/>
</dbReference>
<proteinExistence type="predicted"/>
<dbReference type="RefSeq" id="XP_067804142.1">
    <property type="nucleotide sequence ID" value="XM_067945351.1"/>
</dbReference>
<keyword evidence="3" id="KW-1185">Reference proteome</keyword>
<comment type="caution">
    <text evidence="2">The sequence shown here is derived from an EMBL/GenBank/DDBJ whole genome shotgun (WGS) entry which is preliminary data.</text>
</comment>
<organism evidence="2 3">
    <name type="scientific">Babesia duncani</name>
    <dbReference type="NCBI Taxonomy" id="323732"/>
    <lineage>
        <taxon>Eukaryota</taxon>
        <taxon>Sar</taxon>
        <taxon>Alveolata</taxon>
        <taxon>Apicomplexa</taxon>
        <taxon>Aconoidasida</taxon>
        <taxon>Piroplasmida</taxon>
        <taxon>Babesiidae</taxon>
        <taxon>Babesia</taxon>
    </lineage>
</organism>
<dbReference type="EMBL" id="JALLKP010000001">
    <property type="protein sequence ID" value="KAK2197300.1"/>
    <property type="molecule type" value="Genomic_DNA"/>
</dbReference>